<dbReference type="SMART" id="SM00388">
    <property type="entry name" value="HisKA"/>
    <property type="match status" value="1"/>
</dbReference>
<evidence type="ECO:0000256" key="11">
    <source>
        <dbReference type="SAM" id="Phobius"/>
    </source>
</evidence>
<dbReference type="Gene3D" id="3.30.450.350">
    <property type="entry name" value="CHASE domain"/>
    <property type="match status" value="1"/>
</dbReference>
<keyword evidence="16" id="KW-1185">Reference proteome</keyword>
<dbReference type="SMART" id="SM01079">
    <property type="entry name" value="CHASE"/>
    <property type="match status" value="1"/>
</dbReference>
<dbReference type="GO" id="GO:0043424">
    <property type="term" value="F:protein histidine kinase binding"/>
    <property type="evidence" value="ECO:0007669"/>
    <property type="project" value="UniProtKB-ARBA"/>
</dbReference>
<dbReference type="Pfam" id="PF24896">
    <property type="entry name" value="Receiver_CRE1"/>
    <property type="match status" value="1"/>
</dbReference>
<dbReference type="Gene3D" id="3.40.50.2300">
    <property type="match status" value="1"/>
</dbReference>
<organism evidence="15 16">
    <name type="scientific">Actinidia rufa</name>
    <dbReference type="NCBI Taxonomy" id="165716"/>
    <lineage>
        <taxon>Eukaryota</taxon>
        <taxon>Viridiplantae</taxon>
        <taxon>Streptophyta</taxon>
        <taxon>Embryophyta</taxon>
        <taxon>Tracheophyta</taxon>
        <taxon>Spermatophyta</taxon>
        <taxon>Magnoliopsida</taxon>
        <taxon>eudicotyledons</taxon>
        <taxon>Gunneridae</taxon>
        <taxon>Pentapetalae</taxon>
        <taxon>asterids</taxon>
        <taxon>Ericales</taxon>
        <taxon>Actinidiaceae</taxon>
        <taxon>Actinidia</taxon>
    </lineage>
</organism>
<dbReference type="FunFam" id="1.10.287.130:FF:000015">
    <property type="entry name" value="Histidine kinase 4"/>
    <property type="match status" value="1"/>
</dbReference>
<feature type="domain" description="CHASE" evidence="14">
    <location>
        <begin position="50"/>
        <end position="276"/>
    </location>
</feature>
<evidence type="ECO:0000259" key="12">
    <source>
        <dbReference type="PROSITE" id="PS50109"/>
    </source>
</evidence>
<evidence type="ECO:0000259" key="13">
    <source>
        <dbReference type="PROSITE" id="PS50110"/>
    </source>
</evidence>
<dbReference type="CDD" id="cd00082">
    <property type="entry name" value="HisKA"/>
    <property type="match status" value="1"/>
</dbReference>
<feature type="transmembrane region" description="Helical" evidence="11">
    <location>
        <begin position="285"/>
        <end position="307"/>
    </location>
</feature>
<evidence type="ECO:0000256" key="7">
    <source>
        <dbReference type="ARBA" id="ARBA00022777"/>
    </source>
</evidence>
<comment type="catalytic activity">
    <reaction evidence="1">
        <text>ATP + protein L-histidine = ADP + protein N-phospho-L-histidine.</text>
        <dbReference type="EC" id="2.7.13.3"/>
    </reaction>
</comment>
<dbReference type="GO" id="GO:0009414">
    <property type="term" value="P:response to water deprivation"/>
    <property type="evidence" value="ECO:0007669"/>
    <property type="project" value="UniProtKB-ARBA"/>
</dbReference>
<dbReference type="GO" id="GO:0009884">
    <property type="term" value="F:cytokinin receptor activity"/>
    <property type="evidence" value="ECO:0007669"/>
    <property type="project" value="UniProtKB-ARBA"/>
</dbReference>
<keyword evidence="8 11" id="KW-1133">Transmembrane helix</keyword>
<comment type="caution">
    <text evidence="10">Lacks conserved residue(s) required for the propagation of feature annotation.</text>
</comment>
<dbReference type="SUPFAM" id="SSF55874">
    <property type="entry name" value="ATPase domain of HSP90 chaperone/DNA topoisomerase II/histidine kinase"/>
    <property type="match status" value="1"/>
</dbReference>
<comment type="subcellular location">
    <subcellularLocation>
        <location evidence="2">Endoplasmic reticulum membrane</location>
        <topology evidence="2">Multi-pass membrane protein</topology>
    </subcellularLocation>
</comment>
<comment type="caution">
    <text evidence="15">The sequence shown here is derived from an EMBL/GenBank/DDBJ whole genome shotgun (WGS) entry which is preliminary data.</text>
</comment>
<protein>
    <recommendedName>
        <fullName evidence="3">histidine kinase</fullName>
        <ecNumber evidence="3">2.7.13.3</ecNumber>
    </recommendedName>
</protein>
<dbReference type="GO" id="GO:0005634">
    <property type="term" value="C:nucleus"/>
    <property type="evidence" value="ECO:0007669"/>
    <property type="project" value="TreeGrafter"/>
</dbReference>
<dbReference type="PANTHER" id="PTHR43719">
    <property type="entry name" value="TWO-COMPONENT HISTIDINE KINASE"/>
    <property type="match status" value="1"/>
</dbReference>
<evidence type="ECO:0000256" key="4">
    <source>
        <dbReference type="ARBA" id="ARBA00022553"/>
    </source>
</evidence>
<evidence type="ECO:0000259" key="14">
    <source>
        <dbReference type="PROSITE" id="PS50839"/>
    </source>
</evidence>
<evidence type="ECO:0000256" key="1">
    <source>
        <dbReference type="ARBA" id="ARBA00000085"/>
    </source>
</evidence>
<dbReference type="FunFam" id="3.30.450.350:FF:000001">
    <property type="entry name" value="Histidine kinase 4"/>
    <property type="match status" value="1"/>
</dbReference>
<evidence type="ECO:0000256" key="6">
    <source>
        <dbReference type="ARBA" id="ARBA00022692"/>
    </source>
</evidence>
<dbReference type="PROSITE" id="PS50109">
    <property type="entry name" value="HIS_KIN"/>
    <property type="match status" value="1"/>
</dbReference>
<dbReference type="Pfam" id="PF00512">
    <property type="entry name" value="HisKA"/>
    <property type="match status" value="1"/>
</dbReference>
<dbReference type="SUPFAM" id="SSF52172">
    <property type="entry name" value="CheY-like"/>
    <property type="match status" value="2"/>
</dbReference>
<keyword evidence="5" id="KW-0808">Transferase</keyword>
<dbReference type="GO" id="GO:0048509">
    <property type="term" value="P:regulation of meristem development"/>
    <property type="evidence" value="ECO:0007669"/>
    <property type="project" value="UniProtKB-ARBA"/>
</dbReference>
<feature type="transmembrane region" description="Helical" evidence="11">
    <location>
        <begin position="1052"/>
        <end position="1074"/>
    </location>
</feature>
<dbReference type="InterPro" id="IPR001789">
    <property type="entry name" value="Sig_transdc_resp-reg_receiver"/>
</dbReference>
<dbReference type="SUPFAM" id="SSF47384">
    <property type="entry name" value="Homodimeric domain of signal transducing histidine kinase"/>
    <property type="match status" value="1"/>
</dbReference>
<evidence type="ECO:0000313" key="16">
    <source>
        <dbReference type="Proteomes" id="UP000585474"/>
    </source>
</evidence>
<dbReference type="GO" id="GO:0010029">
    <property type="term" value="P:regulation of seed germination"/>
    <property type="evidence" value="ECO:0007669"/>
    <property type="project" value="UniProtKB-ARBA"/>
</dbReference>
<dbReference type="PROSITE" id="PS50839">
    <property type="entry name" value="CHASE"/>
    <property type="match status" value="1"/>
</dbReference>
<dbReference type="InterPro" id="IPR036890">
    <property type="entry name" value="HATPase_C_sf"/>
</dbReference>
<evidence type="ECO:0000256" key="8">
    <source>
        <dbReference type="ARBA" id="ARBA00022989"/>
    </source>
</evidence>
<dbReference type="GO" id="GO:0033554">
    <property type="term" value="P:cellular response to stress"/>
    <property type="evidence" value="ECO:0007669"/>
    <property type="project" value="UniProtKB-ARBA"/>
</dbReference>
<dbReference type="InterPro" id="IPR036097">
    <property type="entry name" value="HisK_dim/P_sf"/>
</dbReference>
<dbReference type="Gene3D" id="1.10.287.130">
    <property type="match status" value="1"/>
</dbReference>
<dbReference type="EC" id="2.7.13.3" evidence="3"/>
<feature type="domain" description="Response regulatory" evidence="13">
    <location>
        <begin position="633"/>
        <end position="754"/>
    </location>
</feature>
<feature type="domain" description="Response regulatory" evidence="13">
    <location>
        <begin position="780"/>
        <end position="947"/>
    </location>
</feature>
<dbReference type="EMBL" id="BJWL01000029">
    <property type="protein sequence ID" value="GFZ21120.1"/>
    <property type="molecule type" value="Genomic_DNA"/>
</dbReference>
<dbReference type="SMART" id="SM00387">
    <property type="entry name" value="HATPase_c"/>
    <property type="match status" value="1"/>
</dbReference>
<name>A0A7J0HDA9_9ERIC</name>
<dbReference type="InterPro" id="IPR011006">
    <property type="entry name" value="CheY-like_superfamily"/>
</dbReference>
<dbReference type="PRINTS" id="PR00344">
    <property type="entry name" value="BCTRLSENSOR"/>
</dbReference>
<dbReference type="InterPro" id="IPR003594">
    <property type="entry name" value="HATPase_dom"/>
</dbReference>
<gene>
    <name evidence="15" type="ORF">Acr_29g0002820</name>
</gene>
<dbReference type="Pfam" id="PF02518">
    <property type="entry name" value="HATPase_c"/>
    <property type="match status" value="2"/>
</dbReference>
<dbReference type="CDD" id="cd16922">
    <property type="entry name" value="HATPase_EvgS-ArcB-TorS-like"/>
    <property type="match status" value="1"/>
</dbReference>
<evidence type="ECO:0000256" key="3">
    <source>
        <dbReference type="ARBA" id="ARBA00012438"/>
    </source>
</evidence>
<dbReference type="GO" id="GO:0048831">
    <property type="term" value="P:regulation of shoot system development"/>
    <property type="evidence" value="ECO:0007669"/>
    <property type="project" value="UniProtKB-ARBA"/>
</dbReference>
<sequence>MRSQAVEKRKETLASMCDERARMLQDQFNVSMNHVQAMSILISTFHHGKNPSSIDQSTFARYTERTAFERPLTSGVAYAVRVLHSEREQFEKQQGWTIKRMDTLEQTPVHKDEYSPEALEPSPIQKEYAPVIFAQDTISHVISIDVLSGKEDRENVLRARASGKGVLTAPFPLLKSNRLGVILTFTIYKTVLPPSATPEERIQATDGYLGGVFDIESLVEKLLQQLASKQTILVNVYDITASLHPISMYGSNVSSDGLQHVSALNFGDPFRKHEMRCRFKHKPPWPWLEMMTSIGILVIAFLLGHILHATVNRIAKVEDDCHEMMELKKRAEAADVAKSQFLATVSHEIRTPMNGVLDLDVTQQDYVRTAQGSGKALVSLINEVLDQAKIKSGKLELEAVQFDLRAILDDVLSLLSGKSQEKRSGEQLAVYISDRVPEMLIGDPGRFRQIITNLMGNSIKFTETGHIFVTVHLVEEVMESIEIETELSSENTLSGFPVADRRQSWERFRTFSQDGPACPLLSLSSDLVNIIVSVEDTGVGIPLEARSRVFTPFMQVGPSVSRMHGGTGIGLSISKCLVGLMNGEIGFSSLPRIGSTFTFTAVLSNVGSSTGEHINQQINNQSNSVSSEFRGMTALLVDPRPVRAKVSRYHIQRLRIHVEVIPNLNQGFSRIDSGNTIINMVLIEQEIWDKDSGLSLFVDKLRNLNRGMPPKLFLLSNSISSTRSSFATSGVYTPTIIMKPLRASMLAASLQRAMGVGNTWNGHNREIPGPSLQKPLLGRNILVVDDNSVNLLVAAAALKKYGADVVCVDSGKKAISLLKPPTNSMPASWIFRCRKWMGMHLIINLKAYVFESLRAFGLIFQLSFEATKRIRVMELNINNCIQHGELSAEPYENVSNWHVPILAMTADVIQATHEECLRLQRTACFYDNVIQRGLERLDQDGAGLGLHFFLLSKNTRARACCKRAETSFGVFCLVITKILANSNSSLLKFNESSWLSALPPVNSPMLAVQLFPAPPQPGGSPRRTRCAPPSIRRPLSARRRMQPNLTDNNREVFSLGFVLSMAIGAITSVALISIPSPSAMKRLAVSMENSARLASEEMPGILRSLRLSRLEIVNLNRQLTHLRQWISGNQYGNNIGTRKNKIDNRFVLNLWLIT</sequence>
<dbReference type="GO" id="GO:0005789">
    <property type="term" value="C:endoplasmic reticulum membrane"/>
    <property type="evidence" value="ECO:0007669"/>
    <property type="project" value="UniProtKB-SubCell"/>
</dbReference>
<evidence type="ECO:0000256" key="10">
    <source>
        <dbReference type="PROSITE-ProRule" id="PRU00169"/>
    </source>
</evidence>
<evidence type="ECO:0000256" key="2">
    <source>
        <dbReference type="ARBA" id="ARBA00004477"/>
    </source>
</evidence>
<evidence type="ECO:0000256" key="9">
    <source>
        <dbReference type="ARBA" id="ARBA00023136"/>
    </source>
</evidence>
<dbReference type="Gene3D" id="6.10.250.1190">
    <property type="match status" value="1"/>
</dbReference>
<keyword evidence="9 11" id="KW-0472">Membrane</keyword>
<dbReference type="AlphaFoldDB" id="A0A7J0HDA9"/>
<dbReference type="InterPro" id="IPR004358">
    <property type="entry name" value="Sig_transdc_His_kin-like_C"/>
</dbReference>
<keyword evidence="4" id="KW-0597">Phosphoprotein</keyword>
<dbReference type="InterPro" id="IPR056839">
    <property type="entry name" value="Receiver_AHK4/CRE1_1st"/>
</dbReference>
<dbReference type="PANTHER" id="PTHR43719:SF73">
    <property type="entry name" value="HISTIDINE KINASE 3"/>
    <property type="match status" value="1"/>
</dbReference>
<dbReference type="InterPro" id="IPR006189">
    <property type="entry name" value="CHASE_dom"/>
</dbReference>
<accession>A0A7J0HDA9</accession>
<keyword evidence="7 15" id="KW-0418">Kinase</keyword>
<reference evidence="15 16" key="1">
    <citation type="submission" date="2019-07" db="EMBL/GenBank/DDBJ databases">
        <title>De Novo Assembly of kiwifruit Actinidia rufa.</title>
        <authorList>
            <person name="Sugita-Konishi S."/>
            <person name="Sato K."/>
            <person name="Mori E."/>
            <person name="Abe Y."/>
            <person name="Kisaki G."/>
            <person name="Hamano K."/>
            <person name="Suezawa K."/>
            <person name="Otani M."/>
            <person name="Fukuda T."/>
            <person name="Manabe T."/>
            <person name="Gomi K."/>
            <person name="Tabuchi M."/>
            <person name="Akimitsu K."/>
            <person name="Kataoka I."/>
        </authorList>
    </citation>
    <scope>NUCLEOTIDE SEQUENCE [LARGE SCALE GENOMIC DNA]</scope>
    <source>
        <strain evidence="16">cv. Fuchu</strain>
    </source>
</reference>
<dbReference type="Gene3D" id="3.30.565.10">
    <property type="entry name" value="Histidine kinase-like ATPase, C-terminal domain"/>
    <property type="match status" value="1"/>
</dbReference>
<feature type="domain" description="Histidine kinase" evidence="12">
    <location>
        <begin position="344"/>
        <end position="605"/>
    </location>
</feature>
<dbReference type="OrthoDB" id="10266508at2759"/>
<evidence type="ECO:0000313" key="15">
    <source>
        <dbReference type="EMBL" id="GFZ21120.1"/>
    </source>
</evidence>
<evidence type="ECO:0000256" key="5">
    <source>
        <dbReference type="ARBA" id="ARBA00022679"/>
    </source>
</evidence>
<dbReference type="InterPro" id="IPR042240">
    <property type="entry name" value="CHASE_sf"/>
</dbReference>
<dbReference type="GO" id="GO:0000155">
    <property type="term" value="F:phosphorelay sensor kinase activity"/>
    <property type="evidence" value="ECO:0007669"/>
    <property type="project" value="InterPro"/>
</dbReference>
<dbReference type="PROSITE" id="PS50110">
    <property type="entry name" value="RESPONSE_REGULATORY"/>
    <property type="match status" value="2"/>
</dbReference>
<dbReference type="InterPro" id="IPR003661">
    <property type="entry name" value="HisK_dim/P_dom"/>
</dbReference>
<dbReference type="InterPro" id="IPR050956">
    <property type="entry name" value="2C_system_His_kinase"/>
</dbReference>
<dbReference type="Proteomes" id="UP000585474">
    <property type="component" value="Unassembled WGS sequence"/>
</dbReference>
<dbReference type="InterPro" id="IPR005467">
    <property type="entry name" value="His_kinase_dom"/>
</dbReference>
<proteinExistence type="predicted"/>
<dbReference type="Pfam" id="PF03924">
    <property type="entry name" value="CHASE"/>
    <property type="match status" value="1"/>
</dbReference>
<keyword evidence="6 11" id="KW-0812">Transmembrane</keyword>